<keyword evidence="1" id="KW-1185">Reference proteome</keyword>
<protein>
    <submittedName>
        <fullName evidence="2">Uncharacterized protein</fullName>
    </submittedName>
</protein>
<proteinExistence type="predicted"/>
<accession>A0A915KIZ2</accession>
<dbReference type="AlphaFoldDB" id="A0A915KIZ2"/>
<dbReference type="WBParaSite" id="nRc.2.0.1.t37971-RA">
    <property type="protein sequence ID" value="nRc.2.0.1.t37971-RA"/>
    <property type="gene ID" value="nRc.2.0.1.g37971"/>
</dbReference>
<sequence length="691" mass="75883">SLSSVVIQLSSDTTKVVGTAIPQNGAKLVYGPPKSVPNYQWTIKFYIGRLFTIQPIHNHNLAVQPTFAVLSPGTQLTLAPLSQNPIKDNQVFFMDGNSIRTFNSPHLAFVLDTKRYGDRPINVVLGLHSPSVPTWQIVVPPDNSKTIPFGEAIEKTPYETIPLQPNYPFDKYSIVVVIYSAPDTKQVIAVTHIAPNAPLTIVSSGSPVHQHWIFVPYPGPTYVIKPLDNPTYAWQLNPTPTSREPHQGQPIHPNVPLSLGPSPQTPSLITHLFFIENNTIFSASSPDLAMGVLHSGPPNSIGLVNYASNMNPWAIKEGPDDTVTEIPIKIDGWQKNVPSSGVTTAPFGPSTPLPPTGMTFLSQFQIKLSTDLSKLIGTQVPKNGARLKYGSPKSLPANRWTIKFYIGRLFTISPQSNLGLAVQPLFRALSSKVPLTLESLSENPIKDNQVFFTDHDSIRTFNYPHFPIVIDDRKSVNGLQDVILGDNRPNSPQWQIVFPDGSKAVPISPAINSVPFELTPNQPNYPLRGIPIVVVIHSTPYPDQVIGVTKAMPDVPLITQIKGSRLHQQWTFVPYPGPSYVVKLLDNPMYAWQLMPDTSGSGPKLLIRPASSNPRKDNQLFRVVNNGFRPLNQPDLVIVFSPGRQGSPTPTVILDNSIKSSNGPNTQWKISQPNNPKLVEHVPSSLHIANP</sequence>
<evidence type="ECO:0000313" key="1">
    <source>
        <dbReference type="Proteomes" id="UP000887565"/>
    </source>
</evidence>
<name>A0A915KIZ2_ROMCU</name>
<dbReference type="Proteomes" id="UP000887565">
    <property type="component" value="Unplaced"/>
</dbReference>
<dbReference type="InterPro" id="IPR035992">
    <property type="entry name" value="Ricin_B-like_lectins"/>
</dbReference>
<reference evidence="2" key="1">
    <citation type="submission" date="2022-11" db="UniProtKB">
        <authorList>
            <consortium name="WormBaseParasite"/>
        </authorList>
    </citation>
    <scope>IDENTIFICATION</scope>
</reference>
<organism evidence="1 2">
    <name type="scientific">Romanomermis culicivorax</name>
    <name type="common">Nematode worm</name>
    <dbReference type="NCBI Taxonomy" id="13658"/>
    <lineage>
        <taxon>Eukaryota</taxon>
        <taxon>Metazoa</taxon>
        <taxon>Ecdysozoa</taxon>
        <taxon>Nematoda</taxon>
        <taxon>Enoplea</taxon>
        <taxon>Dorylaimia</taxon>
        <taxon>Mermithida</taxon>
        <taxon>Mermithoidea</taxon>
        <taxon>Mermithidae</taxon>
        <taxon>Romanomermis</taxon>
    </lineage>
</organism>
<evidence type="ECO:0000313" key="2">
    <source>
        <dbReference type="WBParaSite" id="nRc.2.0.1.t37971-RA"/>
    </source>
</evidence>
<dbReference type="SUPFAM" id="SSF50370">
    <property type="entry name" value="Ricin B-like lectins"/>
    <property type="match status" value="1"/>
</dbReference>